<dbReference type="EMBL" id="CP001601">
    <property type="protein sequence ID" value="ACP33960.1"/>
    <property type="molecule type" value="Genomic_DNA"/>
</dbReference>
<evidence type="ECO:0000256" key="3">
    <source>
        <dbReference type="ARBA" id="ARBA00022832"/>
    </source>
</evidence>
<sequence>MSKVREVGVRAPLYPTKELSHMDLKALIGQFFDEKGNIALPPHLTLAGLAEHVYASEQQAGIPDRPVMRQWVYTDNPEGTPRDITRSQVNTRIKAVAARLQQVGKMGDRVAILAGNSPEYIFGFLGAMYAGMTPLPLYDPNEPGHTDHLRAVFGDANPSIVLTNNISAAANRAYFADRPASERPRIISIDSLPDSLAQSWVNPLETEEGKAALAALQTAPIDHPAFLQYTSGSTRTPAGVLLTNRNIMTNVLQIFTAVQIKMPARVVSWLPMHHDMGIILATFVTILGFNLEIMTPRDFVQQPKRWIDQLKRQPIDEQLQGTYAVVPNFALELAARYGAPAEGETLDFSNVDGIVIGSEPVTESAVNSFWEVFGKEEYGLRRDTLRPSYGMAEASLIVTTPQTPERPIISHFDRERLAAGEAVIVEKSADSVAYASCGQGVVAQHLTIVDPETKAELPDGRVGEIWLHGDNRAAGYLDRAEETASTFHNTLGERLAEGSRVPNAPEDNNWLATGDLAAIVDNQLYITGRLKDLIVVAGRNHYPQDIEGTVQEASGHVRADSIAAFSVEGGSTEELVLLIERADGANPADDAAASEAIRSAVSAHHGVTPAAIQWFNANEIKRTSSGKIARRVAKKSYLAS</sequence>
<dbReference type="GO" id="GO:0070566">
    <property type="term" value="F:adenylyltransferase activity"/>
    <property type="evidence" value="ECO:0007669"/>
    <property type="project" value="TreeGrafter"/>
</dbReference>
<evidence type="ECO:0000313" key="7">
    <source>
        <dbReference type="Proteomes" id="UP000002077"/>
    </source>
</evidence>
<dbReference type="NCBIfam" id="NF040633">
    <property type="entry name" value="FadD32_Coryne"/>
    <property type="match status" value="1"/>
</dbReference>
<dbReference type="AlphaFoldDB" id="C3PK59"/>
<keyword evidence="7" id="KW-1185">Reference proteome</keyword>
<dbReference type="InterPro" id="IPR045851">
    <property type="entry name" value="AMP-bd_C_sf"/>
</dbReference>
<evidence type="ECO:0000313" key="6">
    <source>
        <dbReference type="EMBL" id="ACP33960.1"/>
    </source>
</evidence>
<dbReference type="PANTHER" id="PTHR22754:SF32">
    <property type="entry name" value="DISCO-INTERACTING PROTEIN 2"/>
    <property type="match status" value="1"/>
</dbReference>
<keyword evidence="3" id="KW-0276">Fatty acid metabolism</keyword>
<organism evidence="6 7">
    <name type="scientific">Corynebacterium aurimucosum (strain ATCC 700975 / DSM 44827 / CIP 107346 / CN-1)</name>
    <name type="common">Corynebacterium nigricans</name>
    <dbReference type="NCBI Taxonomy" id="548476"/>
    <lineage>
        <taxon>Bacteria</taxon>
        <taxon>Bacillati</taxon>
        <taxon>Actinomycetota</taxon>
        <taxon>Actinomycetes</taxon>
        <taxon>Mycobacteriales</taxon>
        <taxon>Corynebacteriaceae</taxon>
        <taxon>Corynebacterium</taxon>
    </lineage>
</organism>
<keyword evidence="2" id="KW-0436">Ligase</keyword>
<dbReference type="GO" id="GO:0071766">
    <property type="term" value="P:Actinobacterium-type cell wall biogenesis"/>
    <property type="evidence" value="ECO:0007669"/>
    <property type="project" value="UniProtKB-ARBA"/>
</dbReference>
<dbReference type="KEGG" id="car:cauri_2369"/>
<dbReference type="Gene3D" id="3.40.50.12780">
    <property type="entry name" value="N-terminal domain of ligase-like"/>
    <property type="match status" value="1"/>
</dbReference>
<dbReference type="Gene3D" id="3.30.300.30">
    <property type="match status" value="1"/>
</dbReference>
<dbReference type="Proteomes" id="UP000002077">
    <property type="component" value="Chromosome"/>
</dbReference>
<evidence type="ECO:0000256" key="4">
    <source>
        <dbReference type="ARBA" id="ARBA00023098"/>
    </source>
</evidence>
<dbReference type="CDD" id="cd05931">
    <property type="entry name" value="FAAL"/>
    <property type="match status" value="1"/>
</dbReference>
<keyword evidence="4" id="KW-0443">Lipid metabolism</keyword>
<evidence type="ECO:0000256" key="2">
    <source>
        <dbReference type="ARBA" id="ARBA00022598"/>
    </source>
</evidence>
<dbReference type="InterPro" id="IPR000873">
    <property type="entry name" value="AMP-dep_synth/lig_dom"/>
</dbReference>
<dbReference type="HOGENOM" id="CLU_000022_23_7_11"/>
<reference evidence="6 7" key="1">
    <citation type="journal article" date="2010" name="BMC Genomics">
        <title>Complete genome sequence and lifestyle of black-pigmented Corynebacterium aurimucosum ATCC 700975 (formerly C. nigricans CN-1) isolated from a vaginal swab of a woman with spontaneous abortion.</title>
        <authorList>
            <person name="Trost E."/>
            <person name="Gotker S."/>
            <person name="Schneider J."/>
            <person name="Schneiker-Bekel S."/>
            <person name="Szczepanowski R."/>
            <person name="Tilker A."/>
            <person name="Viehoever P."/>
            <person name="Arnold W."/>
            <person name="Bekel T."/>
            <person name="Blom J."/>
            <person name="Gartemann K.H."/>
            <person name="Linke B."/>
            <person name="Goesmann A."/>
            <person name="Puhler A."/>
            <person name="Shukla S.K."/>
            <person name="Tauch A."/>
        </authorList>
    </citation>
    <scope>NUCLEOTIDE SEQUENCE [LARGE SCALE GENOMIC DNA]</scope>
    <source>
        <strain evidence="7">ATCC 700975 / DSM 44827 / CIP 107346 / CN-1</strain>
    </source>
</reference>
<evidence type="ECO:0000256" key="1">
    <source>
        <dbReference type="ARBA" id="ARBA00006432"/>
    </source>
</evidence>
<dbReference type="STRING" id="548476.cauri_2369"/>
<dbReference type="SUPFAM" id="SSF56801">
    <property type="entry name" value="Acetyl-CoA synthetase-like"/>
    <property type="match status" value="1"/>
</dbReference>
<protein>
    <submittedName>
        <fullName evidence="6">Acyl-CoA synthetase</fullName>
    </submittedName>
</protein>
<dbReference type="InterPro" id="IPR040097">
    <property type="entry name" value="FAAL/FAAC"/>
</dbReference>
<gene>
    <name evidence="6" type="primary">fadD6</name>
    <name evidence="6" type="ordered locus">cauri_2369</name>
</gene>
<proteinExistence type="inferred from homology"/>
<dbReference type="PANTHER" id="PTHR22754">
    <property type="entry name" value="DISCO-INTERACTING PROTEIN 2 DIP2 -RELATED"/>
    <property type="match status" value="1"/>
</dbReference>
<name>C3PK59_CORA7</name>
<dbReference type="FunFam" id="3.40.50.12780:FF:000013">
    <property type="entry name" value="Long-chain-fatty-acid--AMP ligase FadD32"/>
    <property type="match status" value="1"/>
</dbReference>
<feature type="domain" description="AMP-dependent synthetase/ligase" evidence="5">
    <location>
        <begin position="59"/>
        <end position="477"/>
    </location>
</feature>
<accession>C3PK59</accession>
<comment type="similarity">
    <text evidence="1">Belongs to the ATP-dependent AMP-binding enzyme family.</text>
</comment>
<dbReference type="Pfam" id="PF00501">
    <property type="entry name" value="AMP-binding"/>
    <property type="match status" value="1"/>
</dbReference>
<dbReference type="InterPro" id="IPR042099">
    <property type="entry name" value="ANL_N_sf"/>
</dbReference>
<evidence type="ECO:0000259" key="5">
    <source>
        <dbReference type="Pfam" id="PF00501"/>
    </source>
</evidence>
<dbReference type="GO" id="GO:0005886">
    <property type="term" value="C:plasma membrane"/>
    <property type="evidence" value="ECO:0007669"/>
    <property type="project" value="TreeGrafter"/>
</dbReference>
<dbReference type="eggNOG" id="COG0318">
    <property type="taxonomic scope" value="Bacteria"/>
</dbReference>
<dbReference type="GO" id="GO:0006633">
    <property type="term" value="P:fatty acid biosynthetic process"/>
    <property type="evidence" value="ECO:0007669"/>
    <property type="project" value="TreeGrafter"/>
</dbReference>
<dbReference type="GO" id="GO:0016874">
    <property type="term" value="F:ligase activity"/>
    <property type="evidence" value="ECO:0007669"/>
    <property type="project" value="UniProtKB-KW"/>
</dbReference>